<dbReference type="InterPro" id="IPR010852">
    <property type="entry name" value="ABATE"/>
</dbReference>
<name>A0A7X5ZR48_9PSEU</name>
<keyword evidence="3" id="KW-1185">Reference proteome</keyword>
<dbReference type="AlphaFoldDB" id="A0A7X5ZR48"/>
<dbReference type="SUPFAM" id="SSF160904">
    <property type="entry name" value="Jann2411-like"/>
    <property type="match status" value="1"/>
</dbReference>
<evidence type="ECO:0000259" key="1">
    <source>
        <dbReference type="Pfam" id="PF11706"/>
    </source>
</evidence>
<accession>A0A7X5ZR48</accession>
<comment type="caution">
    <text evidence="2">The sequence shown here is derived from an EMBL/GenBank/DDBJ whole genome shotgun (WGS) entry which is preliminary data.</text>
</comment>
<dbReference type="Pfam" id="PF11706">
    <property type="entry name" value="zf-CGNR"/>
    <property type="match status" value="1"/>
</dbReference>
<evidence type="ECO:0000313" key="3">
    <source>
        <dbReference type="Proteomes" id="UP000545493"/>
    </source>
</evidence>
<reference evidence="2 3" key="1">
    <citation type="submission" date="2020-03" db="EMBL/GenBank/DDBJ databases">
        <title>Sequencing the genomes of 1000 actinobacteria strains.</title>
        <authorList>
            <person name="Klenk H.-P."/>
        </authorList>
    </citation>
    <scope>NUCLEOTIDE SEQUENCE [LARGE SCALE GENOMIC DNA]</scope>
    <source>
        <strain evidence="2 3">DSM 45685</strain>
    </source>
</reference>
<gene>
    <name evidence="2" type="ORF">FHU38_002505</name>
</gene>
<organism evidence="2 3">
    <name type="scientific">Saccharomonospora amisosensis</name>
    <dbReference type="NCBI Taxonomy" id="1128677"/>
    <lineage>
        <taxon>Bacteria</taxon>
        <taxon>Bacillati</taxon>
        <taxon>Actinomycetota</taxon>
        <taxon>Actinomycetes</taxon>
        <taxon>Pseudonocardiales</taxon>
        <taxon>Pseudonocardiaceae</taxon>
        <taxon>Saccharomonospora</taxon>
    </lineage>
</organism>
<dbReference type="InterPro" id="IPR023286">
    <property type="entry name" value="ABATE_dom_sf"/>
</dbReference>
<dbReference type="EMBL" id="JAAOYM010000001">
    <property type="protein sequence ID" value="NIJ12161.1"/>
    <property type="molecule type" value="Genomic_DNA"/>
</dbReference>
<protein>
    <recommendedName>
        <fullName evidence="1">Zinc finger CGNR domain-containing protein</fullName>
    </recommendedName>
</protein>
<sequence length="191" mass="21043">MRFDSHVMDLLRVGTDLVNLLTGTESAGRDWQPPTGMERRQALGAALVRDGHVPEVTEEDERLLTRFAVEARHVFEAIEADDLDEAGSKVNALLEWCQPQPRLDRFGHEWHMHFHGPTSDLGVGWAAGCAAALTMAIGSTGAGRLGICGAPRCDRVYVDHSKNGTRRFCGTPCQNRVKNAIHRRSRTTSNA</sequence>
<dbReference type="PANTHER" id="PTHR35525">
    <property type="entry name" value="BLL6575 PROTEIN"/>
    <property type="match status" value="1"/>
</dbReference>
<dbReference type="PANTHER" id="PTHR35525:SF3">
    <property type="entry name" value="BLL6575 PROTEIN"/>
    <property type="match status" value="1"/>
</dbReference>
<dbReference type="Proteomes" id="UP000545493">
    <property type="component" value="Unassembled WGS sequence"/>
</dbReference>
<feature type="domain" description="Zinc finger CGNR" evidence="1">
    <location>
        <begin position="144"/>
        <end position="184"/>
    </location>
</feature>
<dbReference type="InterPro" id="IPR021005">
    <property type="entry name" value="Znf_CGNR"/>
</dbReference>
<evidence type="ECO:0000313" key="2">
    <source>
        <dbReference type="EMBL" id="NIJ12161.1"/>
    </source>
</evidence>
<dbReference type="RefSeq" id="WP_167170519.1">
    <property type="nucleotide sequence ID" value="NZ_JAAOYM010000001.1"/>
</dbReference>
<proteinExistence type="predicted"/>
<dbReference type="Gene3D" id="1.10.3300.10">
    <property type="entry name" value="Jann2411-like domain"/>
    <property type="match status" value="1"/>
</dbReference>